<name>A0ABW9IS44_STRGJ</name>
<dbReference type="RefSeq" id="WP_409085251.1">
    <property type="nucleotide sequence ID" value="NZ_JBJVMW010000010.1"/>
</dbReference>
<dbReference type="SUPFAM" id="SSF56563">
    <property type="entry name" value="Major capsid protein gp5"/>
    <property type="match status" value="1"/>
</dbReference>
<sequence>MAVDTFIPEVWSADLLVALRGAQIFGQAGVINRNYEGDIGQYGDTVHIGSLSRPTVSTYTKNSTAIDPQTLTTTDQTLLIDQSKYFAFEVDDVDKRQARDGGRLLNQAADEAAFGVADVVDLFLAGLMATNAGNVLTAGDAGTPDAAYKIVLALKVKLDKAKVPTNGRFLIVSSEFHALLLQDSRFIDASQYGDSSAIRNGEVGRILGFNVMVSLNIPQGTAGTLPEVSNFVVAGHGMATTFAEQISKVEAYRPQSSFSDAIKGLHLYGAKVVRPEALAVMDVDVTTGLPV</sequence>
<dbReference type="Proteomes" id="UP001631993">
    <property type="component" value="Unassembled WGS sequence"/>
</dbReference>
<evidence type="ECO:0000313" key="2">
    <source>
        <dbReference type="Proteomes" id="UP001631993"/>
    </source>
</evidence>
<evidence type="ECO:0000313" key="1">
    <source>
        <dbReference type="EMBL" id="MFM9649948.1"/>
    </source>
</evidence>
<proteinExistence type="predicted"/>
<gene>
    <name evidence="1" type="ORF">ACKI1S_27845</name>
</gene>
<protein>
    <submittedName>
        <fullName evidence="1">P22 phage major capsid protein family protein</fullName>
    </submittedName>
</protein>
<accession>A0ABW9IS44</accession>
<comment type="caution">
    <text evidence="1">The sequence shown here is derived from an EMBL/GenBank/DDBJ whole genome shotgun (WGS) entry which is preliminary data.</text>
</comment>
<reference evidence="1 2" key="1">
    <citation type="submission" date="2024-12" db="EMBL/GenBank/DDBJ databases">
        <title>Forecasting of Potato common scab and diversities of Pathogenic streptomyces spp. in china.</title>
        <authorList>
            <person name="Handique U."/>
            <person name="Wu J."/>
        </authorList>
    </citation>
    <scope>NUCLEOTIDE SEQUENCE [LARGE SCALE GENOMIC DNA]</scope>
    <source>
        <strain evidence="1 2">ZRIMU1585</strain>
    </source>
</reference>
<keyword evidence="2" id="KW-1185">Reference proteome</keyword>
<dbReference type="EMBL" id="JBJVNE010000014">
    <property type="protein sequence ID" value="MFM9649948.1"/>
    <property type="molecule type" value="Genomic_DNA"/>
</dbReference>
<organism evidence="1 2">
    <name type="scientific">Streptomyces galilaeus</name>
    <dbReference type="NCBI Taxonomy" id="33899"/>
    <lineage>
        <taxon>Bacteria</taxon>
        <taxon>Bacillati</taxon>
        <taxon>Actinomycetota</taxon>
        <taxon>Actinomycetes</taxon>
        <taxon>Kitasatosporales</taxon>
        <taxon>Streptomycetaceae</taxon>
        <taxon>Streptomyces</taxon>
    </lineage>
</organism>
<dbReference type="Pfam" id="PF25209">
    <property type="entry name" value="Phage_capsid_4"/>
    <property type="match status" value="1"/>
</dbReference>